<feature type="compositionally biased region" description="Polar residues" evidence="1">
    <location>
        <begin position="92"/>
        <end position="101"/>
    </location>
</feature>
<organism evidence="3 4">
    <name type="scientific">Fusarium oxysporum f. sp. cubense</name>
    <dbReference type="NCBI Taxonomy" id="61366"/>
    <lineage>
        <taxon>Eukaryota</taxon>
        <taxon>Fungi</taxon>
        <taxon>Dikarya</taxon>
        <taxon>Ascomycota</taxon>
        <taxon>Pezizomycotina</taxon>
        <taxon>Sordariomycetes</taxon>
        <taxon>Hypocreomycetidae</taxon>
        <taxon>Hypocreales</taxon>
        <taxon>Nectriaceae</taxon>
        <taxon>Fusarium</taxon>
        <taxon>Fusarium oxysporum species complex</taxon>
    </lineage>
</organism>
<proteinExistence type="predicted"/>
<evidence type="ECO:0000313" key="3">
    <source>
        <dbReference type="EMBL" id="TXC03548.1"/>
    </source>
</evidence>
<name>A0A5C6SZK5_FUSOC</name>
<feature type="region of interest" description="Disordered" evidence="1">
    <location>
        <begin position="80"/>
        <end position="108"/>
    </location>
</feature>
<dbReference type="AlphaFoldDB" id="A0A5C6SZK5"/>
<dbReference type="EMBL" id="VMNF01000007">
    <property type="protein sequence ID" value="TXC03548.1"/>
    <property type="molecule type" value="Genomic_DNA"/>
</dbReference>
<feature type="compositionally biased region" description="Polar residues" evidence="1">
    <location>
        <begin position="23"/>
        <end position="54"/>
    </location>
</feature>
<accession>A0A5C6SZK5</accession>
<dbReference type="Gene3D" id="2.60.120.260">
    <property type="entry name" value="Galactose-binding domain-like"/>
    <property type="match status" value="1"/>
</dbReference>
<feature type="compositionally biased region" description="Low complexity" evidence="1">
    <location>
        <begin position="80"/>
        <end position="91"/>
    </location>
</feature>
<dbReference type="SUPFAM" id="SSF49785">
    <property type="entry name" value="Galactose-binding domain-like"/>
    <property type="match status" value="1"/>
</dbReference>
<feature type="chain" id="PRO_5023014127" description="CBM-cenC domain-containing protein" evidence="2">
    <location>
        <begin position="20"/>
        <end position="252"/>
    </location>
</feature>
<feature type="region of interest" description="Disordered" evidence="1">
    <location>
        <begin position="23"/>
        <end position="59"/>
    </location>
</feature>
<keyword evidence="2" id="KW-0732">Signal</keyword>
<evidence type="ECO:0000256" key="1">
    <source>
        <dbReference type="SAM" id="MobiDB-lite"/>
    </source>
</evidence>
<feature type="signal peptide" evidence="2">
    <location>
        <begin position="1"/>
        <end position="19"/>
    </location>
</feature>
<gene>
    <name evidence="3" type="ORF">FocTR4_00000021</name>
</gene>
<dbReference type="InterPro" id="IPR008979">
    <property type="entry name" value="Galactose-bd-like_sf"/>
</dbReference>
<evidence type="ECO:0000256" key="2">
    <source>
        <dbReference type="SAM" id="SignalP"/>
    </source>
</evidence>
<sequence length="252" mass="26417">MRFIHPTLQLLALCSTTFASPCKPSASTKSTEDPSLSTTQLSTIPESATATESLSEPPAFTTESTLAFEATTTSGLLSISTTSAEPSTTTSDLPQQPSNLLRNPGFEDGTVAPWERSVAFGDPTISTSEALGGSQSGFISGAPGGPADIGFRQRLDSSLFEAEKPYTFSVYVKTTVAGSCFTRMVTCDSGTGSQTAYFNSANIQGPLNEWVLATVTCSWSQARLDSGISVAVRGVCERLSFYIDDAVVEAAA</sequence>
<protein>
    <recommendedName>
        <fullName evidence="5">CBM-cenC domain-containing protein</fullName>
    </recommendedName>
</protein>
<dbReference type="Proteomes" id="UP000321331">
    <property type="component" value="Unassembled WGS sequence"/>
</dbReference>
<evidence type="ECO:0008006" key="5">
    <source>
        <dbReference type="Google" id="ProtNLM"/>
    </source>
</evidence>
<evidence type="ECO:0000313" key="4">
    <source>
        <dbReference type="Proteomes" id="UP000321331"/>
    </source>
</evidence>
<comment type="caution">
    <text evidence="3">The sequence shown here is derived from an EMBL/GenBank/DDBJ whole genome shotgun (WGS) entry which is preliminary data.</text>
</comment>
<reference evidence="3 4" key="1">
    <citation type="submission" date="2019-07" db="EMBL/GenBank/DDBJ databases">
        <title>The First High-Quality Draft Genome Sequence of the Causal Agent of the Current Panama Disease Epidemic.</title>
        <authorList>
            <person name="Warmington R.J."/>
            <person name="Kay W."/>
            <person name="Jeffries A."/>
            <person name="Bebber D."/>
            <person name="Moore K."/>
            <person name="Studholme D.J."/>
        </authorList>
    </citation>
    <scope>NUCLEOTIDE SEQUENCE [LARGE SCALE GENOMIC DNA]</scope>
    <source>
        <strain evidence="3 4">TR4</strain>
    </source>
</reference>